<evidence type="ECO:0000313" key="5">
    <source>
        <dbReference type="Proteomes" id="UP000054166"/>
    </source>
</evidence>
<protein>
    <recommendedName>
        <fullName evidence="2">DUF6532 domain-containing protein</fullName>
    </recommendedName>
</protein>
<dbReference type="AlphaFoldDB" id="A0A0C3F9M3"/>
<evidence type="ECO:0000313" key="4">
    <source>
        <dbReference type="EMBL" id="KIM77670.1"/>
    </source>
</evidence>
<reference evidence="3 5" key="1">
    <citation type="submission" date="2014-04" db="EMBL/GenBank/DDBJ databases">
        <authorList>
            <consortium name="DOE Joint Genome Institute"/>
            <person name="Kuo A."/>
            <person name="Tarkka M."/>
            <person name="Buscot F."/>
            <person name="Kohler A."/>
            <person name="Nagy L.G."/>
            <person name="Floudas D."/>
            <person name="Copeland A."/>
            <person name="Barry K.W."/>
            <person name="Cichocki N."/>
            <person name="Veneault-Fourrey C."/>
            <person name="LaButti K."/>
            <person name="Lindquist E.A."/>
            <person name="Lipzen A."/>
            <person name="Lundell T."/>
            <person name="Morin E."/>
            <person name="Murat C."/>
            <person name="Sun H."/>
            <person name="Tunlid A."/>
            <person name="Henrissat B."/>
            <person name="Grigoriev I.V."/>
            <person name="Hibbett D.S."/>
            <person name="Martin F."/>
            <person name="Nordberg H.P."/>
            <person name="Cantor M.N."/>
            <person name="Hua S.X."/>
        </authorList>
    </citation>
    <scope>NUCLEOTIDE SEQUENCE [LARGE SCALE GENOMIC DNA]</scope>
    <source>
        <strain evidence="3 5">F 1598</strain>
    </source>
</reference>
<dbReference type="InterPro" id="IPR045341">
    <property type="entry name" value="DUF6532"/>
</dbReference>
<feature type="region of interest" description="Disordered" evidence="1">
    <location>
        <begin position="1"/>
        <end position="25"/>
    </location>
</feature>
<accession>A0A0C3F9M3</accession>
<feature type="compositionally biased region" description="Basic and acidic residues" evidence="1">
    <location>
        <begin position="1"/>
        <end position="13"/>
    </location>
</feature>
<proteinExistence type="predicted"/>
<dbReference type="EMBL" id="KN833035">
    <property type="protein sequence ID" value="KIM76446.1"/>
    <property type="molecule type" value="Genomic_DNA"/>
</dbReference>
<reference evidence="5" key="2">
    <citation type="submission" date="2015-01" db="EMBL/GenBank/DDBJ databases">
        <title>Evolutionary Origins and Diversification of the Mycorrhizal Mutualists.</title>
        <authorList>
            <consortium name="DOE Joint Genome Institute"/>
            <consortium name="Mycorrhizal Genomics Consortium"/>
            <person name="Kohler A."/>
            <person name="Kuo A."/>
            <person name="Nagy L.G."/>
            <person name="Floudas D."/>
            <person name="Copeland A."/>
            <person name="Barry K.W."/>
            <person name="Cichocki N."/>
            <person name="Veneault-Fourrey C."/>
            <person name="LaButti K."/>
            <person name="Lindquist E.A."/>
            <person name="Lipzen A."/>
            <person name="Lundell T."/>
            <person name="Morin E."/>
            <person name="Murat C."/>
            <person name="Riley R."/>
            <person name="Ohm R."/>
            <person name="Sun H."/>
            <person name="Tunlid A."/>
            <person name="Henrissat B."/>
            <person name="Grigoriev I.V."/>
            <person name="Hibbett D.S."/>
            <person name="Martin F."/>
        </authorList>
    </citation>
    <scope>NUCLEOTIDE SEQUENCE [LARGE SCALE GENOMIC DNA]</scope>
    <source>
        <strain evidence="4 5">F 1598</strain>
    </source>
</reference>
<reference evidence="3" key="3">
    <citation type="submission" date="2015-02" db="EMBL/GenBank/DDBJ databases">
        <title>Evolutionary Origins and Diversification of the Mycorrhizal Mutualists.</title>
        <authorList>
            <consortium name="DOE Joint Genome Institute"/>
            <consortium name="Mycorrhizal Genomics Consortium"/>
            <person name="Kohler A."/>
            <person name="Kuo A."/>
            <person name="Nagy L.G."/>
            <person name="Floudas D."/>
            <person name="Copeland A."/>
            <person name="Barry K.W."/>
            <person name="Cichocki N."/>
            <person name="Veneault-Fourrey C."/>
            <person name="LaButti K."/>
            <person name="Lindquist E.A."/>
            <person name="Lipzen A."/>
            <person name="Lundell T."/>
            <person name="Morin E."/>
            <person name="Murat C."/>
            <person name="Riley R."/>
            <person name="Ohm R."/>
            <person name="Sun H."/>
            <person name="Tunlid A."/>
            <person name="Henrissat B."/>
            <person name="Grigoriev I.V."/>
            <person name="Hibbett D.S."/>
            <person name="Martin F."/>
        </authorList>
    </citation>
    <scope>NUCLEOTIDE SEQUENCE</scope>
    <source>
        <strain evidence="3 5">F 1598</strain>
    </source>
</reference>
<organism evidence="3 5">
    <name type="scientific">Piloderma croceum (strain F 1598)</name>
    <dbReference type="NCBI Taxonomy" id="765440"/>
    <lineage>
        <taxon>Eukaryota</taxon>
        <taxon>Fungi</taxon>
        <taxon>Dikarya</taxon>
        <taxon>Basidiomycota</taxon>
        <taxon>Agaricomycotina</taxon>
        <taxon>Agaricomycetes</taxon>
        <taxon>Agaricomycetidae</taxon>
        <taxon>Atheliales</taxon>
        <taxon>Atheliaceae</taxon>
        <taxon>Piloderma</taxon>
    </lineage>
</organism>
<name>A0A0C3F9M3_PILCF</name>
<dbReference type="OrthoDB" id="3257342at2759"/>
<evidence type="ECO:0000256" key="1">
    <source>
        <dbReference type="SAM" id="MobiDB-lite"/>
    </source>
</evidence>
<evidence type="ECO:0000259" key="2">
    <source>
        <dbReference type="Pfam" id="PF20149"/>
    </source>
</evidence>
<feature type="domain" description="DUF6532" evidence="2">
    <location>
        <begin position="38"/>
        <end position="232"/>
    </location>
</feature>
<dbReference type="Proteomes" id="UP000054166">
    <property type="component" value="Unassembled WGS sequence"/>
</dbReference>
<dbReference type="EMBL" id="KN833022">
    <property type="protein sequence ID" value="KIM77670.1"/>
    <property type="molecule type" value="Genomic_DNA"/>
</dbReference>
<dbReference type="STRING" id="765440.A0A0C3F9M3"/>
<dbReference type="Pfam" id="PF20149">
    <property type="entry name" value="DUF6532"/>
    <property type="match status" value="1"/>
</dbReference>
<evidence type="ECO:0000313" key="3">
    <source>
        <dbReference type="EMBL" id="KIM76446.1"/>
    </source>
</evidence>
<keyword evidence="5" id="KW-1185">Reference proteome</keyword>
<dbReference type="HOGENOM" id="CLU_038181_0_1_1"/>
<sequence length="257" mass="29518">MDADNNGKYERARKVVKSKGRPKASDYADDVQDILDSAITHYKVDLLRFDPYPDRTHELAWAKTSWGTPNKVCNLKIAHNGKLIKMITCRGSHLRGEIKTKVKPLVASMYGFEVPTNETICARNRKLVEELKEEYTFLYKTLAIGNQPKSGLYEHKIIQAAIDICLFKNHLDIGVQFNKLFHPFPCVALMLIITAIECAIDEWGTGTRIDIHFTSEAYQDVFEEHLRVFNEFADYCKENGCPDLVQKLLERMHDHGR</sequence>
<gene>
    <name evidence="4" type="ORF">PILCRDRAFT_76428</name>
    <name evidence="3" type="ORF">PILCRDRAFT_77905</name>
</gene>